<comment type="caution">
    <text evidence="1">The sequence shown here is derived from an EMBL/GenBank/DDBJ whole genome shotgun (WGS) entry which is preliminary data.</text>
</comment>
<protein>
    <submittedName>
        <fullName evidence="1">Uncharacterized protein</fullName>
    </submittedName>
</protein>
<dbReference type="AlphaFoldDB" id="A0AAN8RBN3"/>
<dbReference type="Proteomes" id="UP001313282">
    <property type="component" value="Unassembled WGS sequence"/>
</dbReference>
<evidence type="ECO:0000313" key="1">
    <source>
        <dbReference type="EMBL" id="KAK6330707.1"/>
    </source>
</evidence>
<proteinExistence type="predicted"/>
<keyword evidence="2" id="KW-1185">Reference proteome</keyword>
<gene>
    <name evidence="1" type="ORF">TWF718_002908</name>
</gene>
<reference evidence="1 2" key="1">
    <citation type="submission" date="2019-10" db="EMBL/GenBank/DDBJ databases">
        <authorList>
            <person name="Palmer J.M."/>
        </authorList>
    </citation>
    <scope>NUCLEOTIDE SEQUENCE [LARGE SCALE GENOMIC DNA]</scope>
    <source>
        <strain evidence="1 2">TWF718</strain>
    </source>
</reference>
<sequence>MQYNWKPKDISVISLDIYQIFMCREPSRLYPGSKIFPNDIQRPEDSLSTSQPTNILIGKYAKLPRLKYDENERIRQELARQQKSDDGDY</sequence>
<accession>A0AAN8RBN3</accession>
<name>A0AAN8RBN3_9PEZI</name>
<organism evidence="1 2">
    <name type="scientific">Orbilia javanica</name>
    <dbReference type="NCBI Taxonomy" id="47235"/>
    <lineage>
        <taxon>Eukaryota</taxon>
        <taxon>Fungi</taxon>
        <taxon>Dikarya</taxon>
        <taxon>Ascomycota</taxon>
        <taxon>Pezizomycotina</taxon>
        <taxon>Orbiliomycetes</taxon>
        <taxon>Orbiliales</taxon>
        <taxon>Orbiliaceae</taxon>
        <taxon>Orbilia</taxon>
    </lineage>
</organism>
<evidence type="ECO:0000313" key="2">
    <source>
        <dbReference type="Proteomes" id="UP001313282"/>
    </source>
</evidence>
<dbReference type="EMBL" id="JAVHNR010000011">
    <property type="protein sequence ID" value="KAK6330707.1"/>
    <property type="molecule type" value="Genomic_DNA"/>
</dbReference>